<proteinExistence type="predicted"/>
<evidence type="ECO:0000313" key="3">
    <source>
        <dbReference type="Proteomes" id="UP000601223"/>
    </source>
</evidence>
<gene>
    <name evidence="2" type="ORF">Cba03nite_34240</name>
</gene>
<protein>
    <submittedName>
        <fullName evidence="2">Uncharacterized protein</fullName>
    </submittedName>
</protein>
<feature type="region of interest" description="Disordered" evidence="1">
    <location>
        <begin position="177"/>
        <end position="197"/>
    </location>
</feature>
<evidence type="ECO:0000256" key="1">
    <source>
        <dbReference type="SAM" id="MobiDB-lite"/>
    </source>
</evidence>
<evidence type="ECO:0000313" key="2">
    <source>
        <dbReference type="EMBL" id="GIF82075.1"/>
    </source>
</evidence>
<dbReference type="AlphaFoldDB" id="A0A8J3NI47"/>
<keyword evidence="3" id="KW-1185">Reference proteome</keyword>
<reference evidence="2 3" key="1">
    <citation type="submission" date="2021-01" db="EMBL/GenBank/DDBJ databases">
        <title>Whole genome shotgun sequence of Catellatospora bangladeshensis NBRC 107357.</title>
        <authorList>
            <person name="Komaki H."/>
            <person name="Tamura T."/>
        </authorList>
    </citation>
    <scope>NUCLEOTIDE SEQUENCE [LARGE SCALE GENOMIC DNA]</scope>
    <source>
        <strain evidence="2 3">NBRC 107357</strain>
    </source>
</reference>
<dbReference type="RefSeq" id="WP_203746841.1">
    <property type="nucleotide sequence ID" value="NZ_BONF01000017.1"/>
</dbReference>
<dbReference type="EMBL" id="BONF01000017">
    <property type="protein sequence ID" value="GIF82075.1"/>
    <property type="molecule type" value="Genomic_DNA"/>
</dbReference>
<dbReference type="Proteomes" id="UP000601223">
    <property type="component" value="Unassembled WGS sequence"/>
</dbReference>
<name>A0A8J3NI47_9ACTN</name>
<sequence>MKPSEMGKVLAKCAAFDSRTVGESDVMAWHEAVGHLDFEHAMQAVSRFYATSRQRMWPVDLVETVRMVRAEHERRERLATREPQRLQTGDIGDPRLRAAVRSIAQAASLTRHTDGRTDEVHQRALERARAERGQHGGATRRGARAGAPIDLHAVTMPPAWANDDMRELLSDAALHERGRPCGRQGCQNRRCNADDTR</sequence>
<organism evidence="2 3">
    <name type="scientific">Catellatospora bangladeshensis</name>
    <dbReference type="NCBI Taxonomy" id="310355"/>
    <lineage>
        <taxon>Bacteria</taxon>
        <taxon>Bacillati</taxon>
        <taxon>Actinomycetota</taxon>
        <taxon>Actinomycetes</taxon>
        <taxon>Micromonosporales</taxon>
        <taxon>Micromonosporaceae</taxon>
        <taxon>Catellatospora</taxon>
    </lineage>
</organism>
<comment type="caution">
    <text evidence="2">The sequence shown here is derived from an EMBL/GenBank/DDBJ whole genome shotgun (WGS) entry which is preliminary data.</text>
</comment>
<accession>A0A8J3NI47</accession>